<gene>
    <name evidence="5" type="ORF">FJQ55_16840</name>
</gene>
<name>A0A504U0Z4_9HYPH</name>
<dbReference type="GO" id="GO:0047429">
    <property type="term" value="F:nucleoside triphosphate diphosphatase activity"/>
    <property type="evidence" value="ECO:0007669"/>
    <property type="project" value="UniProtKB-EC"/>
</dbReference>
<comment type="caution">
    <text evidence="5">The sequence shown here is derived from an EMBL/GenBank/DDBJ whole genome shotgun (WGS) entry which is preliminary data.</text>
</comment>
<evidence type="ECO:0000256" key="4">
    <source>
        <dbReference type="HAMAP-Rule" id="MF_00528"/>
    </source>
</evidence>
<dbReference type="EC" id="3.6.1.9" evidence="4"/>
<dbReference type="SUPFAM" id="SSF52972">
    <property type="entry name" value="ITPase-like"/>
    <property type="match status" value="1"/>
</dbReference>
<accession>A0A504U0Z4</accession>
<proteinExistence type="inferred from homology"/>
<dbReference type="EMBL" id="VFYP01000002">
    <property type="protein sequence ID" value="TPP07300.1"/>
    <property type="molecule type" value="Genomic_DNA"/>
</dbReference>
<sequence>MATPLILASASSARRSLLDNAGLDYIAEAAQVDERQVEQEVPEAERTPSSIAIHLAIAKAKAVSMRNPLSIVIGCDQTMSLGFELFHKAPDLSSAKQTLQALRGKTHHLNSAVCLVRNNEVLWNHLSVATMRMRLFSDAFLDAYLERNGSRLLGSVGCYQLEGEGIQLFEAIEGDYFTILGLPLLPLLEELRKLGVNHA</sequence>
<dbReference type="InterPro" id="IPR003697">
    <property type="entry name" value="Maf-like"/>
</dbReference>
<dbReference type="CDD" id="cd00555">
    <property type="entry name" value="Maf"/>
    <property type="match status" value="1"/>
</dbReference>
<dbReference type="GO" id="GO:0009117">
    <property type="term" value="P:nucleotide metabolic process"/>
    <property type="evidence" value="ECO:0007669"/>
    <property type="project" value="UniProtKB-KW"/>
</dbReference>
<evidence type="ECO:0000313" key="6">
    <source>
        <dbReference type="Proteomes" id="UP000316429"/>
    </source>
</evidence>
<dbReference type="OrthoDB" id="9813962at2"/>
<comment type="catalytic activity">
    <reaction evidence="4">
        <text>a 2'-deoxyribonucleoside 5'-triphosphate + H2O = a 2'-deoxyribonucleoside 5'-phosphate + diphosphate + H(+)</text>
        <dbReference type="Rhea" id="RHEA:44644"/>
        <dbReference type="ChEBI" id="CHEBI:15377"/>
        <dbReference type="ChEBI" id="CHEBI:15378"/>
        <dbReference type="ChEBI" id="CHEBI:33019"/>
        <dbReference type="ChEBI" id="CHEBI:61560"/>
        <dbReference type="ChEBI" id="CHEBI:65317"/>
        <dbReference type="EC" id="3.6.1.9"/>
    </reaction>
</comment>
<evidence type="ECO:0000256" key="3">
    <source>
        <dbReference type="ARBA" id="ARBA00023080"/>
    </source>
</evidence>
<keyword evidence="6" id="KW-1185">Reference proteome</keyword>
<dbReference type="PANTHER" id="PTHR43213">
    <property type="entry name" value="BIFUNCTIONAL DTTP/UTP PYROPHOSPHATASE/METHYLTRANSFERASE PROTEIN-RELATED"/>
    <property type="match status" value="1"/>
</dbReference>
<dbReference type="PIRSF" id="PIRSF006305">
    <property type="entry name" value="Maf"/>
    <property type="match status" value="1"/>
</dbReference>
<dbReference type="InterPro" id="IPR029001">
    <property type="entry name" value="ITPase-like_fam"/>
</dbReference>
<comment type="similarity">
    <text evidence="4">Belongs to the Maf family.</text>
</comment>
<dbReference type="RefSeq" id="WP_140829936.1">
    <property type="nucleotide sequence ID" value="NZ_VFYP01000002.1"/>
</dbReference>
<dbReference type="GO" id="GO:0005737">
    <property type="term" value="C:cytoplasm"/>
    <property type="evidence" value="ECO:0007669"/>
    <property type="project" value="UniProtKB-SubCell"/>
</dbReference>
<comment type="subcellular location">
    <subcellularLocation>
        <location evidence="4">Cytoplasm</location>
    </subcellularLocation>
</comment>
<keyword evidence="3 4" id="KW-0546">Nucleotide metabolism</keyword>
<dbReference type="AlphaFoldDB" id="A0A504U0Z4"/>
<dbReference type="Gene3D" id="3.90.950.10">
    <property type="match status" value="1"/>
</dbReference>
<evidence type="ECO:0000256" key="1">
    <source>
        <dbReference type="ARBA" id="ARBA00001968"/>
    </source>
</evidence>
<comment type="catalytic activity">
    <reaction evidence="4">
        <text>a ribonucleoside 5'-triphosphate + H2O = a ribonucleoside 5'-phosphate + diphosphate + H(+)</text>
        <dbReference type="Rhea" id="RHEA:23996"/>
        <dbReference type="ChEBI" id="CHEBI:15377"/>
        <dbReference type="ChEBI" id="CHEBI:15378"/>
        <dbReference type="ChEBI" id="CHEBI:33019"/>
        <dbReference type="ChEBI" id="CHEBI:58043"/>
        <dbReference type="ChEBI" id="CHEBI:61557"/>
        <dbReference type="EC" id="3.6.1.9"/>
    </reaction>
</comment>
<evidence type="ECO:0000256" key="2">
    <source>
        <dbReference type="ARBA" id="ARBA00022801"/>
    </source>
</evidence>
<feature type="active site" description="Proton acceptor" evidence="4">
    <location>
        <position position="76"/>
    </location>
</feature>
<reference evidence="5 6" key="1">
    <citation type="submission" date="2019-06" db="EMBL/GenBank/DDBJ databases">
        <title>Rhizobium sp. CL12 isolated from roots of soybean.</title>
        <authorList>
            <person name="Wang C."/>
        </authorList>
    </citation>
    <scope>NUCLEOTIDE SEQUENCE [LARGE SCALE GENOMIC DNA]</scope>
    <source>
        <strain evidence="5 6">CL12</strain>
    </source>
</reference>
<comment type="caution">
    <text evidence="4">Lacks conserved residue(s) required for the propagation of feature annotation.</text>
</comment>
<keyword evidence="2 4" id="KW-0378">Hydrolase</keyword>
<keyword evidence="4" id="KW-0963">Cytoplasm</keyword>
<dbReference type="PANTHER" id="PTHR43213:SF5">
    <property type="entry name" value="BIFUNCTIONAL DTTP_UTP PYROPHOSPHATASE_METHYLTRANSFERASE PROTEIN-RELATED"/>
    <property type="match status" value="1"/>
</dbReference>
<protein>
    <recommendedName>
        <fullName evidence="4">Nucleoside triphosphate pyrophosphatase</fullName>
        <ecNumber evidence="4">3.6.1.9</ecNumber>
    </recommendedName>
    <alternativeName>
        <fullName evidence="4">Nucleotide pyrophosphatase</fullName>
        <shortName evidence="4">Nucleotide PPase</shortName>
    </alternativeName>
</protein>
<organism evidence="5 6">
    <name type="scientific">Rhizobium glycinendophyticum</name>
    <dbReference type="NCBI Taxonomy" id="2589807"/>
    <lineage>
        <taxon>Bacteria</taxon>
        <taxon>Pseudomonadati</taxon>
        <taxon>Pseudomonadota</taxon>
        <taxon>Alphaproteobacteria</taxon>
        <taxon>Hyphomicrobiales</taxon>
        <taxon>Rhizobiaceae</taxon>
        <taxon>Rhizobium/Agrobacterium group</taxon>
        <taxon>Rhizobium</taxon>
    </lineage>
</organism>
<dbReference type="Proteomes" id="UP000316429">
    <property type="component" value="Unassembled WGS sequence"/>
</dbReference>
<dbReference type="HAMAP" id="MF_00528">
    <property type="entry name" value="Maf"/>
    <property type="match status" value="1"/>
</dbReference>
<comment type="function">
    <text evidence="4">Nucleoside triphosphate pyrophosphatase. May have a dual role in cell division arrest and in preventing the incorporation of modified nucleotides into cellular nucleic acids.</text>
</comment>
<comment type="cofactor">
    <cofactor evidence="1 4">
        <name>a divalent metal cation</name>
        <dbReference type="ChEBI" id="CHEBI:60240"/>
    </cofactor>
</comment>
<evidence type="ECO:0000313" key="5">
    <source>
        <dbReference type="EMBL" id="TPP07300.1"/>
    </source>
</evidence>
<dbReference type="Pfam" id="PF02545">
    <property type="entry name" value="Maf"/>
    <property type="match status" value="1"/>
</dbReference>